<keyword evidence="1" id="KW-0472">Membrane</keyword>
<dbReference type="Proteomes" id="UP000612362">
    <property type="component" value="Unassembled WGS sequence"/>
</dbReference>
<evidence type="ECO:0000256" key="1">
    <source>
        <dbReference type="SAM" id="Phobius"/>
    </source>
</evidence>
<dbReference type="AlphaFoldDB" id="A0A8J3I2M6"/>
<dbReference type="EMBL" id="BNJF01000001">
    <property type="protein sequence ID" value="GHO44913.1"/>
    <property type="molecule type" value="Genomic_DNA"/>
</dbReference>
<keyword evidence="1" id="KW-0812">Transmembrane</keyword>
<name>A0A8J3I2M6_9CHLR</name>
<evidence type="ECO:0000313" key="2">
    <source>
        <dbReference type="EMBL" id="GHO44913.1"/>
    </source>
</evidence>
<dbReference type="InterPro" id="IPR023393">
    <property type="entry name" value="START-like_dom_sf"/>
</dbReference>
<organism evidence="2 3">
    <name type="scientific">Ktedonospora formicarum</name>
    <dbReference type="NCBI Taxonomy" id="2778364"/>
    <lineage>
        <taxon>Bacteria</taxon>
        <taxon>Bacillati</taxon>
        <taxon>Chloroflexota</taxon>
        <taxon>Ktedonobacteria</taxon>
        <taxon>Ktedonobacterales</taxon>
        <taxon>Ktedonobacteraceae</taxon>
        <taxon>Ktedonospora</taxon>
    </lineage>
</organism>
<sequence length="182" mass="20390">MSQIIVTNERIINASPSEVYAVLSDYNQRQQFLPENFHNYTVEKGGHGAGTVVQYRLHAAQRERDYRLGVEEVIKGRVIRERDFGSSFVITWTLSPENGGSRTRVGVASEWTGGSGVGGFFERTFAPMGLRNIYDNVLDLLNARLTGEEKPALKTRLSKDLYIPLLAAGVIIGFLISRRRTK</sequence>
<accession>A0A8J3I2M6</accession>
<dbReference type="CDD" id="cd07812">
    <property type="entry name" value="SRPBCC"/>
    <property type="match status" value="1"/>
</dbReference>
<comment type="caution">
    <text evidence="2">The sequence shown here is derived from an EMBL/GenBank/DDBJ whole genome shotgun (WGS) entry which is preliminary data.</text>
</comment>
<keyword evidence="3" id="KW-1185">Reference proteome</keyword>
<protein>
    <submittedName>
        <fullName evidence="2">Polyketide cyclase</fullName>
    </submittedName>
</protein>
<reference evidence="2" key="1">
    <citation type="submission" date="2020-10" db="EMBL/GenBank/DDBJ databases">
        <title>Taxonomic study of unclassified bacteria belonging to the class Ktedonobacteria.</title>
        <authorList>
            <person name="Yabe S."/>
            <person name="Wang C.M."/>
            <person name="Zheng Y."/>
            <person name="Sakai Y."/>
            <person name="Cavaletti L."/>
            <person name="Monciardini P."/>
            <person name="Donadio S."/>
        </authorList>
    </citation>
    <scope>NUCLEOTIDE SEQUENCE</scope>
    <source>
        <strain evidence="2">SOSP1-1</strain>
    </source>
</reference>
<dbReference type="RefSeq" id="WP_220194276.1">
    <property type="nucleotide sequence ID" value="NZ_BNJF01000001.1"/>
</dbReference>
<proteinExistence type="predicted"/>
<dbReference type="SUPFAM" id="SSF55961">
    <property type="entry name" value="Bet v1-like"/>
    <property type="match status" value="1"/>
</dbReference>
<dbReference type="Gene3D" id="3.30.530.20">
    <property type="match status" value="1"/>
</dbReference>
<evidence type="ECO:0000313" key="3">
    <source>
        <dbReference type="Proteomes" id="UP000612362"/>
    </source>
</evidence>
<gene>
    <name evidence="2" type="ORF">KSX_30760</name>
</gene>
<feature type="transmembrane region" description="Helical" evidence="1">
    <location>
        <begin position="161"/>
        <end position="177"/>
    </location>
</feature>
<dbReference type="InterPro" id="IPR019587">
    <property type="entry name" value="Polyketide_cyclase/dehydratase"/>
</dbReference>
<dbReference type="Pfam" id="PF10604">
    <property type="entry name" value="Polyketide_cyc2"/>
    <property type="match status" value="1"/>
</dbReference>
<keyword evidence="1" id="KW-1133">Transmembrane helix</keyword>